<name>A0ABM1K9J7_GEKJA</name>
<evidence type="ECO:0000313" key="5">
    <source>
        <dbReference type="Proteomes" id="UP000694871"/>
    </source>
</evidence>
<dbReference type="RefSeq" id="XP_015270384.1">
    <property type="nucleotide sequence ID" value="XM_015414898.1"/>
</dbReference>
<keyword evidence="1 3" id="KW-1133">Transmembrane helix</keyword>
<keyword evidence="3" id="KW-0812">Transmembrane</keyword>
<evidence type="ECO:0000256" key="2">
    <source>
        <dbReference type="ARBA" id="ARBA00023157"/>
    </source>
</evidence>
<evidence type="ECO:0000313" key="6">
    <source>
        <dbReference type="RefSeq" id="XP_015270384.1"/>
    </source>
</evidence>
<sequence length="236" mass="26292">MAGEIVYADLKTPSEPHASSPLHPTRQLNAPQNPRWQQIMLWVACFGIVILVAVVIALVLQLEAEKRKIGVGSCPVKSNCSSDNVQSFLRSRFCNQSQGNSLVNSTCQICPPHWHHHQDKCYWLSKAFKSWNESQHDCSEKGAQLAVIQDKEEMPCVGMFAGLPSDAWDLLCLQLPTALCLSPMPVSIAPYLYGWFQEPPSSAGDENCGGIKNKKPKFDVCSAVYRWICQKHPILL</sequence>
<dbReference type="Pfam" id="PF00059">
    <property type="entry name" value="Lectin_C"/>
    <property type="match status" value="1"/>
</dbReference>
<dbReference type="PROSITE" id="PS50041">
    <property type="entry name" value="C_TYPE_LECTIN_2"/>
    <property type="match status" value="1"/>
</dbReference>
<dbReference type="SUPFAM" id="SSF56436">
    <property type="entry name" value="C-type lectin-like"/>
    <property type="match status" value="1"/>
</dbReference>
<accession>A0ABM1K9J7</accession>
<keyword evidence="2" id="KW-1015">Disulfide bond</keyword>
<dbReference type="PANTHER" id="PTHR46784:SF1">
    <property type="entry name" value="KILLER CELL LECTIN-LIKE RECEPTOR SUBFAMILY B MEMBER 1"/>
    <property type="match status" value="1"/>
</dbReference>
<evidence type="ECO:0000256" key="1">
    <source>
        <dbReference type="ARBA" id="ARBA00022989"/>
    </source>
</evidence>
<dbReference type="Gene3D" id="3.10.100.10">
    <property type="entry name" value="Mannose-Binding Protein A, subunit A"/>
    <property type="match status" value="1"/>
</dbReference>
<proteinExistence type="predicted"/>
<dbReference type="GeneID" id="107113548"/>
<dbReference type="InterPro" id="IPR001304">
    <property type="entry name" value="C-type_lectin-like"/>
</dbReference>
<keyword evidence="3" id="KW-0472">Membrane</keyword>
<feature type="domain" description="C-type lectin" evidence="4">
    <location>
        <begin position="117"/>
        <end position="230"/>
    </location>
</feature>
<dbReference type="InterPro" id="IPR051527">
    <property type="entry name" value="KLR_subfamily_B"/>
</dbReference>
<gene>
    <name evidence="6" type="primary">LOC107113548</name>
</gene>
<dbReference type="InterPro" id="IPR016186">
    <property type="entry name" value="C-type_lectin-like/link_sf"/>
</dbReference>
<dbReference type="SMART" id="SM00034">
    <property type="entry name" value="CLECT"/>
    <property type="match status" value="1"/>
</dbReference>
<feature type="transmembrane region" description="Helical" evidence="3">
    <location>
        <begin position="39"/>
        <end position="60"/>
    </location>
</feature>
<reference evidence="6" key="1">
    <citation type="submission" date="2025-08" db="UniProtKB">
        <authorList>
            <consortium name="RefSeq"/>
        </authorList>
    </citation>
    <scope>IDENTIFICATION</scope>
</reference>
<dbReference type="InterPro" id="IPR016187">
    <property type="entry name" value="CTDL_fold"/>
</dbReference>
<protein>
    <submittedName>
        <fullName evidence="6">Killer cell lectin-like receptor subfamily B member 1B allele A</fullName>
    </submittedName>
</protein>
<dbReference type="Proteomes" id="UP000694871">
    <property type="component" value="Unplaced"/>
</dbReference>
<organism evidence="5 6">
    <name type="scientific">Gekko japonicus</name>
    <name type="common">Schlegel's Japanese gecko</name>
    <dbReference type="NCBI Taxonomy" id="146911"/>
    <lineage>
        <taxon>Eukaryota</taxon>
        <taxon>Metazoa</taxon>
        <taxon>Chordata</taxon>
        <taxon>Craniata</taxon>
        <taxon>Vertebrata</taxon>
        <taxon>Euteleostomi</taxon>
        <taxon>Lepidosauria</taxon>
        <taxon>Squamata</taxon>
        <taxon>Bifurcata</taxon>
        <taxon>Gekkota</taxon>
        <taxon>Gekkonidae</taxon>
        <taxon>Gekkoninae</taxon>
        <taxon>Gekko</taxon>
    </lineage>
</organism>
<dbReference type="PANTHER" id="PTHR46784">
    <property type="entry name" value="KILLER CELL LECTIN-LIKE RECEPTOR SUBFAMILY B MEMBER 1"/>
    <property type="match status" value="1"/>
</dbReference>
<evidence type="ECO:0000259" key="4">
    <source>
        <dbReference type="PROSITE" id="PS50041"/>
    </source>
</evidence>
<evidence type="ECO:0000256" key="3">
    <source>
        <dbReference type="SAM" id="Phobius"/>
    </source>
</evidence>
<keyword evidence="5" id="KW-1185">Reference proteome</keyword>